<gene>
    <name evidence="1" type="ORF">HN018_19405</name>
</gene>
<evidence type="ECO:0000313" key="1">
    <source>
        <dbReference type="EMBL" id="QKE91910.1"/>
    </source>
</evidence>
<organism evidence="1 2">
    <name type="scientific">Lichenicola cladoniae</name>
    <dbReference type="NCBI Taxonomy" id="1484109"/>
    <lineage>
        <taxon>Bacteria</taxon>
        <taxon>Pseudomonadati</taxon>
        <taxon>Pseudomonadota</taxon>
        <taxon>Alphaproteobacteria</taxon>
        <taxon>Acetobacterales</taxon>
        <taxon>Acetobacteraceae</taxon>
        <taxon>Lichenicola</taxon>
    </lineage>
</organism>
<name>A0A6M8HUB9_9PROT</name>
<dbReference type="AlphaFoldDB" id="A0A6M8HUB9"/>
<dbReference type="RefSeq" id="WP_171837908.1">
    <property type="nucleotide sequence ID" value="NZ_CP053708.1"/>
</dbReference>
<evidence type="ECO:0008006" key="3">
    <source>
        <dbReference type="Google" id="ProtNLM"/>
    </source>
</evidence>
<dbReference type="KEGG" id="lck:HN018_19405"/>
<dbReference type="Proteomes" id="UP000500767">
    <property type="component" value="Chromosome"/>
</dbReference>
<sequence>MTTHGRRHHRRLPVSRIDASDFLLHTLRPTLKSIGLYSLEAEKLLMGTAAQESNFRNVSQNGGGPAKGLFQMETITHDDLWTRVVRRHATLELRIRALLNGAAPSAPMLLGNAAYAVAMCRVKYWSVRDPVPRDLVGWSQYWKRWYNTPLGKGAPSEFIANWHLYVDPVYARLPDDADQAEDQAPSLGVPAFPFTIVI</sequence>
<evidence type="ECO:0000313" key="2">
    <source>
        <dbReference type="Proteomes" id="UP000500767"/>
    </source>
</evidence>
<accession>A0A6M8HUB9</accession>
<reference evidence="1 2" key="1">
    <citation type="journal article" date="2014" name="World J. Microbiol. Biotechnol.">
        <title>Biodiversity and physiological characteristics of Antarctic and Arctic lichens-associated bacteria.</title>
        <authorList>
            <person name="Lee Y.M."/>
            <person name="Kim E.H."/>
            <person name="Lee H.K."/>
            <person name="Hong S.G."/>
        </authorList>
    </citation>
    <scope>NUCLEOTIDE SEQUENCE [LARGE SCALE GENOMIC DNA]</scope>
    <source>
        <strain evidence="1 2">PAMC 26569</strain>
    </source>
</reference>
<dbReference type="EMBL" id="CP053708">
    <property type="protein sequence ID" value="QKE91910.1"/>
    <property type="molecule type" value="Genomic_DNA"/>
</dbReference>
<proteinExistence type="predicted"/>
<protein>
    <recommendedName>
        <fullName evidence="3">Transglycosylase SLT domain-containing protein</fullName>
    </recommendedName>
</protein>
<keyword evidence="2" id="KW-1185">Reference proteome</keyword>